<comment type="similarity">
    <text evidence="2">Belongs to the beta-microseminoprotein family.</text>
</comment>
<dbReference type="Proteomes" id="UP001474421">
    <property type="component" value="Unassembled WGS sequence"/>
</dbReference>
<protein>
    <submittedName>
        <fullName evidence="7">Small serum protein 5-like</fullName>
    </submittedName>
</protein>
<dbReference type="InterPro" id="IPR008735">
    <property type="entry name" value="PSP94"/>
</dbReference>
<name>A0AAW1B1C9_CROAD</name>
<evidence type="ECO:0000313" key="8">
    <source>
        <dbReference type="Proteomes" id="UP001474421"/>
    </source>
</evidence>
<evidence type="ECO:0000259" key="6">
    <source>
        <dbReference type="Pfam" id="PF15442"/>
    </source>
</evidence>
<comment type="subcellular location">
    <subcellularLocation>
        <location evidence="1">Secreted</location>
    </subcellularLocation>
</comment>
<keyword evidence="8" id="KW-1185">Reference proteome</keyword>
<organism evidence="7 8">
    <name type="scientific">Crotalus adamanteus</name>
    <name type="common">Eastern diamondback rattlesnake</name>
    <dbReference type="NCBI Taxonomy" id="8729"/>
    <lineage>
        <taxon>Eukaryota</taxon>
        <taxon>Metazoa</taxon>
        <taxon>Chordata</taxon>
        <taxon>Craniata</taxon>
        <taxon>Vertebrata</taxon>
        <taxon>Euteleostomi</taxon>
        <taxon>Lepidosauria</taxon>
        <taxon>Squamata</taxon>
        <taxon>Bifurcata</taxon>
        <taxon>Unidentata</taxon>
        <taxon>Episquamata</taxon>
        <taxon>Toxicofera</taxon>
        <taxon>Serpentes</taxon>
        <taxon>Colubroidea</taxon>
        <taxon>Viperidae</taxon>
        <taxon>Crotalinae</taxon>
        <taxon>Crotalus</taxon>
    </lineage>
</organism>
<dbReference type="EMBL" id="JAOTOJ010000010">
    <property type="protein sequence ID" value="KAK9395277.1"/>
    <property type="molecule type" value="Genomic_DNA"/>
</dbReference>
<feature type="compositionally biased region" description="Polar residues" evidence="5">
    <location>
        <begin position="24"/>
        <end position="41"/>
    </location>
</feature>
<sequence length="479" mass="52377">MPTELLTIHEDPKVALLELLAQQPGEQSDSSASKGSQTVHTPSGLEKSPPKSQSKQEARKNVSLCGTKSRKCYPRREAEGAPKPVLKTNLACKLMQSVQVFHPLGKPNVSSLPSKKVHSVLPHNPVPDNLIPKAKLSPKSSANPSSQPLITALKPPLHFLPASQLHPQYKPPASSVSESPSYPLSKPSPHCLTKPQSQPWQKRSLIPVPVPTQPPKTRRKQGPLATIPPATKTLDSATQPAAPGKNISLGSKPAGVAPNVGQSSNIAAPAKDPVPKGPPSSPPYKGDTYRPWRMPPPDLEASQPITDEQRPIREKMKREAQKEREEAACWTSLGRIKVFKEREKEMDVSLHYGYPSFGCPWRTVPWIFPKAKMKVFFSLIIFSFTLATCQGHCIGSIPLPEMKDGEQVPLRTCVDTYDGKTHLIGSTWKTAECFSCECREDGMWCCKKYGGVAEREGCTAVANPETCEYDLRCIGPPVP</sequence>
<evidence type="ECO:0000313" key="7">
    <source>
        <dbReference type="EMBL" id="KAK9395277.1"/>
    </source>
</evidence>
<comment type="caution">
    <text evidence="7">The sequence shown here is derived from an EMBL/GenBank/DDBJ whole genome shotgun (WGS) entry which is preliminary data.</text>
</comment>
<dbReference type="Gene3D" id="2.60.40.1900">
    <property type="entry name" value="Beta-microseminoprotein (PSP94) domain"/>
    <property type="match status" value="1"/>
</dbReference>
<reference evidence="7 8" key="1">
    <citation type="journal article" date="2024" name="Proc. Natl. Acad. Sci. U.S.A.">
        <title>The genetic regulatory architecture and epigenomic basis for age-related changes in rattlesnake venom.</title>
        <authorList>
            <person name="Hogan M.P."/>
            <person name="Holding M.L."/>
            <person name="Nystrom G.S."/>
            <person name="Colston T.J."/>
            <person name="Bartlett D.A."/>
            <person name="Mason A.J."/>
            <person name="Ellsworth S.A."/>
            <person name="Rautsaw R.M."/>
            <person name="Lawrence K.C."/>
            <person name="Strickland J.L."/>
            <person name="He B."/>
            <person name="Fraser P."/>
            <person name="Margres M.J."/>
            <person name="Gilbert D.M."/>
            <person name="Gibbs H.L."/>
            <person name="Parkinson C.L."/>
            <person name="Rokyta D.R."/>
        </authorList>
    </citation>
    <scope>NUCLEOTIDE SEQUENCE [LARGE SCALE GENOMIC DNA]</scope>
    <source>
        <strain evidence="7">DRR0105</strain>
    </source>
</reference>
<evidence type="ECO:0000256" key="5">
    <source>
        <dbReference type="SAM" id="MobiDB-lite"/>
    </source>
</evidence>
<feature type="region of interest" description="Disordered" evidence="5">
    <location>
        <begin position="19"/>
        <end position="84"/>
    </location>
</feature>
<feature type="region of interest" description="Disordered" evidence="5">
    <location>
        <begin position="121"/>
        <end position="310"/>
    </location>
</feature>
<dbReference type="InterPro" id="IPR040292">
    <property type="entry name" value="C2orf78-like"/>
</dbReference>
<evidence type="ECO:0000256" key="2">
    <source>
        <dbReference type="ARBA" id="ARBA00010352"/>
    </source>
</evidence>
<feature type="compositionally biased region" description="Low complexity" evidence="5">
    <location>
        <begin position="171"/>
        <end position="185"/>
    </location>
</feature>
<evidence type="ECO:0000256" key="3">
    <source>
        <dbReference type="ARBA" id="ARBA00022525"/>
    </source>
</evidence>
<dbReference type="AlphaFoldDB" id="A0AAW1B1C9"/>
<gene>
    <name evidence="7" type="ORF">NXF25_014623</name>
</gene>
<accession>A0AAW1B1C9</accession>
<proteinExistence type="inferred from homology"/>
<dbReference type="PANTHER" id="PTHR31466">
    <property type="entry name" value="GENE 5591-RELATED"/>
    <property type="match status" value="1"/>
</dbReference>
<feature type="compositionally biased region" description="Polar residues" evidence="5">
    <location>
        <begin position="138"/>
        <end position="149"/>
    </location>
</feature>
<evidence type="ECO:0000256" key="4">
    <source>
        <dbReference type="ARBA" id="ARBA00023157"/>
    </source>
</evidence>
<keyword evidence="4" id="KW-1015">Disulfide bond</keyword>
<dbReference type="GO" id="GO:0005576">
    <property type="term" value="C:extracellular region"/>
    <property type="evidence" value="ECO:0007669"/>
    <property type="project" value="UniProtKB-SubCell"/>
</dbReference>
<dbReference type="Pfam" id="PF15442">
    <property type="entry name" value="DUF4629"/>
    <property type="match status" value="1"/>
</dbReference>
<dbReference type="Pfam" id="PF05825">
    <property type="entry name" value="PSP94"/>
    <property type="match status" value="1"/>
</dbReference>
<evidence type="ECO:0000256" key="1">
    <source>
        <dbReference type="ARBA" id="ARBA00004613"/>
    </source>
</evidence>
<dbReference type="InterPro" id="IPR027898">
    <property type="entry name" value="DUF4629"/>
</dbReference>
<dbReference type="PANTHER" id="PTHR31466:SF1">
    <property type="entry name" value="RIKEN CDNA 4930433I11 GENE"/>
    <property type="match status" value="1"/>
</dbReference>
<feature type="domain" description="DUF4629" evidence="6">
    <location>
        <begin position="49"/>
        <end position="106"/>
    </location>
</feature>
<keyword evidence="3" id="KW-0964">Secreted</keyword>